<dbReference type="PROSITE" id="PS00623">
    <property type="entry name" value="GMC_OXRED_1"/>
    <property type="match status" value="1"/>
</dbReference>
<dbReference type="PIRSF" id="PIRSF000137">
    <property type="entry name" value="Alcohol_oxidase"/>
    <property type="match status" value="1"/>
</dbReference>
<organism evidence="6 7">
    <name type="scientific">Clonostachys byssicola</name>
    <dbReference type="NCBI Taxonomy" id="160290"/>
    <lineage>
        <taxon>Eukaryota</taxon>
        <taxon>Fungi</taxon>
        <taxon>Dikarya</taxon>
        <taxon>Ascomycota</taxon>
        <taxon>Pezizomycotina</taxon>
        <taxon>Sordariomycetes</taxon>
        <taxon>Hypocreomycetidae</taxon>
        <taxon>Hypocreales</taxon>
        <taxon>Bionectriaceae</taxon>
        <taxon>Clonostachys</taxon>
    </lineage>
</organism>
<evidence type="ECO:0000256" key="2">
    <source>
        <dbReference type="PIRSR" id="PIRSR000137-2"/>
    </source>
</evidence>
<dbReference type="SUPFAM" id="SSF54373">
    <property type="entry name" value="FAD-linked reductases, C-terminal domain"/>
    <property type="match status" value="1"/>
</dbReference>
<keyword evidence="7" id="KW-1185">Reference proteome</keyword>
<dbReference type="Gene3D" id="3.50.50.60">
    <property type="entry name" value="FAD/NAD(P)-binding domain"/>
    <property type="match status" value="1"/>
</dbReference>
<comment type="caution">
    <text evidence="6">The sequence shown here is derived from an EMBL/GenBank/DDBJ whole genome shotgun (WGS) entry which is preliminary data.</text>
</comment>
<dbReference type="PANTHER" id="PTHR11552">
    <property type="entry name" value="GLUCOSE-METHANOL-CHOLINE GMC OXIDOREDUCTASE"/>
    <property type="match status" value="1"/>
</dbReference>
<accession>A0A9N9UGC5</accession>
<dbReference type="SUPFAM" id="SSF51905">
    <property type="entry name" value="FAD/NAD(P)-binding domain"/>
    <property type="match status" value="1"/>
</dbReference>
<dbReference type="GO" id="GO:0050660">
    <property type="term" value="F:flavin adenine dinucleotide binding"/>
    <property type="evidence" value="ECO:0007669"/>
    <property type="project" value="InterPro"/>
</dbReference>
<feature type="domain" description="Glucose-methanol-choline oxidoreductase N-terminal" evidence="5">
    <location>
        <begin position="278"/>
        <end position="292"/>
    </location>
</feature>
<dbReference type="Pfam" id="PF00732">
    <property type="entry name" value="GMC_oxred_N"/>
    <property type="match status" value="1"/>
</dbReference>
<reference evidence="6 7" key="2">
    <citation type="submission" date="2021-10" db="EMBL/GenBank/DDBJ databases">
        <authorList>
            <person name="Piombo E."/>
        </authorList>
    </citation>
    <scope>NUCLEOTIDE SEQUENCE [LARGE SCALE GENOMIC DNA]</scope>
</reference>
<dbReference type="InterPro" id="IPR000172">
    <property type="entry name" value="GMC_OxRdtase_N"/>
</dbReference>
<evidence type="ECO:0000259" key="5">
    <source>
        <dbReference type="PROSITE" id="PS00624"/>
    </source>
</evidence>
<evidence type="ECO:0000256" key="1">
    <source>
        <dbReference type="ARBA" id="ARBA00010790"/>
    </source>
</evidence>
<name>A0A9N9UGC5_9HYPO</name>
<feature type="domain" description="Glucose-methanol-choline oxidoreductase N-terminal" evidence="4">
    <location>
        <begin position="94"/>
        <end position="117"/>
    </location>
</feature>
<feature type="binding site" evidence="2">
    <location>
        <begin position="535"/>
        <end position="536"/>
    </location>
    <ligand>
        <name>FAD</name>
        <dbReference type="ChEBI" id="CHEBI:57692"/>
    </ligand>
</feature>
<dbReference type="AlphaFoldDB" id="A0A9N9UGC5"/>
<protein>
    <recommendedName>
        <fullName evidence="4 5">Glucose-methanol-choline oxidoreductase N-terminal domain-containing protein</fullName>
    </recommendedName>
</protein>
<dbReference type="EMBL" id="CABFNO020001405">
    <property type="protein sequence ID" value="CAG9986622.1"/>
    <property type="molecule type" value="Genomic_DNA"/>
</dbReference>
<dbReference type="Pfam" id="PF05199">
    <property type="entry name" value="GMC_oxred_C"/>
    <property type="match status" value="1"/>
</dbReference>
<dbReference type="Gene3D" id="3.30.560.10">
    <property type="entry name" value="Glucose Oxidase, domain 3"/>
    <property type="match status" value="1"/>
</dbReference>
<sequence>MGLYAELPADINSVDVIIAGGGTAGCIVAARLAEKDPSLSILVLEAGPNGAGNPTVDYPALFLANMAPTTTTAAFFKSNKSSSVGDREIIVPTGKVLGGGSAINMMQYSRAQRSDWDSWKIPGWSADEMMPFIKKLESYHGPGLMDRHGTDGPIEISTGTYSSPRLQDQFVSALGELGWPEIDDLSSMDACNGVQRSVRFVSRDGKRQDTASRYLAPRLQDGKHPNLHVVCNAPVVKVLTKNKKAVGVVFKPKTEDGAEGGAAERTVKANRQVIVSAGAFGTPAILERSGIGHADVLKRAGIEQVADVPGVGNEYEDHNLMLYPFKADLEPGETMDAVLAGRMDVGKLIQENHGILGWNAQEATAKLRPNDKDVASFAPELKELWDEEYKDDANKPLMMMALVCTFPGEPAGIPPGEYFAISVFTVYPLSRGHLHITGPGLNDPADFNTGFFSDTKGIDVKKHRWAYKKQREIARRMPVFRGEFAPGHPAFAADSKAASVDLSSEPSAEIRNIEYTAEDDALIDEWVRDKVGSAWHSLGTCKMGPIEKNGVVDHNLSVYGVEGLKLADLSVVPSNVAANTNYTAMVVGEKAADIIIKELGL</sequence>
<dbReference type="Proteomes" id="UP000754883">
    <property type="component" value="Unassembled WGS sequence"/>
</dbReference>
<keyword evidence="2 3" id="KW-0274">FAD</keyword>
<dbReference type="InterPro" id="IPR007867">
    <property type="entry name" value="GMC_OxRtase_C"/>
</dbReference>
<evidence type="ECO:0000256" key="3">
    <source>
        <dbReference type="RuleBase" id="RU003968"/>
    </source>
</evidence>
<evidence type="ECO:0000313" key="7">
    <source>
        <dbReference type="Proteomes" id="UP000754883"/>
    </source>
</evidence>
<reference evidence="7" key="1">
    <citation type="submission" date="2019-06" db="EMBL/GenBank/DDBJ databases">
        <authorList>
            <person name="Broberg M."/>
        </authorList>
    </citation>
    <scope>NUCLEOTIDE SEQUENCE [LARGE SCALE GENOMIC DNA]</scope>
</reference>
<dbReference type="InterPro" id="IPR012132">
    <property type="entry name" value="GMC_OxRdtase"/>
</dbReference>
<feature type="binding site" evidence="2">
    <location>
        <position position="235"/>
    </location>
    <ligand>
        <name>FAD</name>
        <dbReference type="ChEBI" id="CHEBI:57692"/>
    </ligand>
</feature>
<dbReference type="PANTHER" id="PTHR11552:SF78">
    <property type="entry name" value="GLUCOSE-METHANOL-CHOLINE OXIDOREDUCTASE N-TERMINAL DOMAIN-CONTAINING PROTEIN"/>
    <property type="match status" value="1"/>
</dbReference>
<dbReference type="OrthoDB" id="269227at2759"/>
<comment type="cofactor">
    <cofactor evidence="2">
        <name>FAD</name>
        <dbReference type="ChEBI" id="CHEBI:57692"/>
    </cofactor>
</comment>
<evidence type="ECO:0000259" key="4">
    <source>
        <dbReference type="PROSITE" id="PS00623"/>
    </source>
</evidence>
<dbReference type="PROSITE" id="PS00624">
    <property type="entry name" value="GMC_OXRED_2"/>
    <property type="match status" value="1"/>
</dbReference>
<dbReference type="InterPro" id="IPR036188">
    <property type="entry name" value="FAD/NAD-bd_sf"/>
</dbReference>
<gene>
    <name evidence="6" type="ORF">CBYS24578_00007818</name>
</gene>
<comment type="similarity">
    <text evidence="1 3">Belongs to the GMC oxidoreductase family.</text>
</comment>
<feature type="binding site" evidence="2">
    <location>
        <position position="96"/>
    </location>
    <ligand>
        <name>FAD</name>
        <dbReference type="ChEBI" id="CHEBI:57692"/>
    </ligand>
</feature>
<dbReference type="GO" id="GO:0016614">
    <property type="term" value="F:oxidoreductase activity, acting on CH-OH group of donors"/>
    <property type="evidence" value="ECO:0007669"/>
    <property type="project" value="InterPro"/>
</dbReference>
<keyword evidence="3" id="KW-0285">Flavoprotein</keyword>
<proteinExistence type="inferred from homology"/>
<evidence type="ECO:0000313" key="6">
    <source>
        <dbReference type="EMBL" id="CAG9986622.1"/>
    </source>
</evidence>